<dbReference type="InterPro" id="IPR050445">
    <property type="entry name" value="Bact_polysacc_biosynth/exp"/>
</dbReference>
<dbReference type="PANTHER" id="PTHR32309">
    <property type="entry name" value="TYROSINE-PROTEIN KINASE"/>
    <property type="match status" value="1"/>
</dbReference>
<keyword evidence="2" id="KW-1003">Cell membrane</keyword>
<feature type="transmembrane region" description="Helical" evidence="7">
    <location>
        <begin position="355"/>
        <end position="378"/>
    </location>
</feature>
<comment type="subcellular location">
    <subcellularLocation>
        <location evidence="1">Cell membrane</location>
        <topology evidence="1">Multi-pass membrane protein</topology>
    </subcellularLocation>
</comment>
<evidence type="ECO:0000256" key="6">
    <source>
        <dbReference type="SAM" id="Coils"/>
    </source>
</evidence>
<evidence type="ECO:0000256" key="2">
    <source>
        <dbReference type="ARBA" id="ARBA00022475"/>
    </source>
</evidence>
<keyword evidence="6" id="KW-0175">Coiled coil</keyword>
<evidence type="ECO:0000259" key="8">
    <source>
        <dbReference type="Pfam" id="PF02706"/>
    </source>
</evidence>
<keyword evidence="5 7" id="KW-0472">Membrane</keyword>
<feature type="domain" description="Polysaccharide chain length determinant N-terminal" evidence="8">
    <location>
        <begin position="50"/>
        <end position="106"/>
    </location>
</feature>
<dbReference type="Pfam" id="PF02706">
    <property type="entry name" value="Wzz"/>
    <property type="match status" value="1"/>
</dbReference>
<evidence type="ECO:0000256" key="3">
    <source>
        <dbReference type="ARBA" id="ARBA00022692"/>
    </source>
</evidence>
<name>A0ABD6N4G9_9PSED</name>
<evidence type="ECO:0000256" key="4">
    <source>
        <dbReference type="ARBA" id="ARBA00022989"/>
    </source>
</evidence>
<gene>
    <name evidence="9" type="ORF">DM819_03470</name>
</gene>
<feature type="transmembrane region" description="Helical" evidence="7">
    <location>
        <begin position="66"/>
        <end position="85"/>
    </location>
</feature>
<accession>A0ABD6N4G9</accession>
<feature type="coiled-coil region" evidence="6">
    <location>
        <begin position="220"/>
        <end position="247"/>
    </location>
</feature>
<sequence>MPLQWVGHVPNRSNAVARVVWYARNRVHGQTQGKRQEMRNDFGRSNHASDEIDLIEFIEGVWRQKLLVAVIVLVVTGLAGIYLFLTRPVYEAQVGVIPPMESDIADLNYGRTRASELEPYSAKQVYEIFLRDLSGEELRRSFFEHVVRPTLPSEVSSAQLRQMYRDFDGSLNIQQSSEGGQQRVTVALRHIDVTVAVDWVGRYVAMARDVARKEVVESASKEALVRADNLLRQIQTLRDNSVQIREDKLVRLREALRIAEAVGLENPPLITGALSSELASRMDGELTYMRGTKALRAEIAGLEARTTEDPYIDNLRSLQVSQAFYADVGGRKADIIVCRNDGVIDQSLVKPRKTVVMATAVVGGLVVGVIVAMFRFLLARSRRGV</sequence>
<evidence type="ECO:0000256" key="5">
    <source>
        <dbReference type="ARBA" id="ARBA00023136"/>
    </source>
</evidence>
<dbReference type="Gene3D" id="3.30.1890.10">
    <property type="entry name" value="FepE-like"/>
    <property type="match status" value="1"/>
</dbReference>
<dbReference type="Proteomes" id="UP000704738">
    <property type="component" value="Unassembled WGS sequence"/>
</dbReference>
<organism evidence="9 10">
    <name type="scientific">Pseudomonas hunanensis</name>
    <dbReference type="NCBI Taxonomy" id="1247546"/>
    <lineage>
        <taxon>Bacteria</taxon>
        <taxon>Pseudomonadati</taxon>
        <taxon>Pseudomonadota</taxon>
        <taxon>Gammaproteobacteria</taxon>
        <taxon>Pseudomonadales</taxon>
        <taxon>Pseudomonadaceae</taxon>
        <taxon>Pseudomonas</taxon>
    </lineage>
</organism>
<proteinExistence type="predicted"/>
<keyword evidence="4 7" id="KW-1133">Transmembrane helix</keyword>
<evidence type="ECO:0000256" key="7">
    <source>
        <dbReference type="SAM" id="Phobius"/>
    </source>
</evidence>
<dbReference type="EMBL" id="QJRE01000087">
    <property type="protein sequence ID" value="NWL44947.1"/>
    <property type="molecule type" value="Genomic_DNA"/>
</dbReference>
<comment type="caution">
    <text evidence="9">The sequence shown here is derived from an EMBL/GenBank/DDBJ whole genome shotgun (WGS) entry which is preliminary data.</text>
</comment>
<reference evidence="9 10" key="1">
    <citation type="submission" date="2018-06" db="EMBL/GenBank/DDBJ databases">
        <title>Bacteria isolated from soil of Wuhan.</title>
        <authorList>
            <person name="Xiang W."/>
            <person name="Huang C."/>
        </authorList>
    </citation>
    <scope>NUCLEOTIDE SEQUENCE [LARGE SCALE GENOMIC DNA]</scope>
    <source>
        <strain evidence="10">xwS4</strain>
    </source>
</reference>
<dbReference type="AlphaFoldDB" id="A0ABD6N4G9"/>
<dbReference type="GO" id="GO:0005886">
    <property type="term" value="C:plasma membrane"/>
    <property type="evidence" value="ECO:0007669"/>
    <property type="project" value="UniProtKB-SubCell"/>
</dbReference>
<dbReference type="SUPFAM" id="SSF160355">
    <property type="entry name" value="Bacterial polysaccharide co-polymerase-like"/>
    <property type="match status" value="1"/>
</dbReference>
<evidence type="ECO:0000313" key="9">
    <source>
        <dbReference type="EMBL" id="NWL44947.1"/>
    </source>
</evidence>
<protein>
    <recommendedName>
        <fullName evidence="8">Polysaccharide chain length determinant N-terminal domain-containing protein</fullName>
    </recommendedName>
</protein>
<keyword evidence="3 7" id="KW-0812">Transmembrane</keyword>
<dbReference type="PANTHER" id="PTHR32309:SF13">
    <property type="entry name" value="FERRIC ENTEROBACTIN TRANSPORT PROTEIN FEPE"/>
    <property type="match status" value="1"/>
</dbReference>
<evidence type="ECO:0000256" key="1">
    <source>
        <dbReference type="ARBA" id="ARBA00004651"/>
    </source>
</evidence>
<dbReference type="InterPro" id="IPR003856">
    <property type="entry name" value="LPS_length_determ_N"/>
</dbReference>
<evidence type="ECO:0000313" key="10">
    <source>
        <dbReference type="Proteomes" id="UP000704738"/>
    </source>
</evidence>